<proteinExistence type="predicted"/>
<dbReference type="SUPFAM" id="SSF46966">
    <property type="entry name" value="Spectrin repeat"/>
    <property type="match status" value="1"/>
</dbReference>
<dbReference type="InterPro" id="IPR002017">
    <property type="entry name" value="Spectrin_repeat"/>
</dbReference>
<dbReference type="InterPro" id="IPR001589">
    <property type="entry name" value="Actinin_actin-bd_CS"/>
</dbReference>
<comment type="caution">
    <text evidence="1">The sequence shown here is derived from an EMBL/GenBank/DDBJ whole genome shotgun (WGS) entry which is preliminary data.</text>
</comment>
<accession>A0A2J8JD05</accession>
<dbReference type="Proteomes" id="UP000236370">
    <property type="component" value="Unassembled WGS sequence"/>
</dbReference>
<dbReference type="InterPro" id="IPR036872">
    <property type="entry name" value="CH_dom_sf"/>
</dbReference>
<feature type="non-terminal residue" evidence="1">
    <location>
        <position position="101"/>
    </location>
</feature>
<dbReference type="SUPFAM" id="SSF47576">
    <property type="entry name" value="Calponin-homology domain, CH-domain"/>
    <property type="match status" value="1"/>
</dbReference>
<dbReference type="EMBL" id="NBAG03000475">
    <property type="protein sequence ID" value="PNI20663.1"/>
    <property type="molecule type" value="Genomic_DNA"/>
</dbReference>
<protein>
    <submittedName>
        <fullName evidence="1">DMD isoform 6</fullName>
    </submittedName>
</protein>
<dbReference type="Gene3D" id="1.10.418.10">
    <property type="entry name" value="Calponin-like domain"/>
    <property type="match status" value="1"/>
</dbReference>
<dbReference type="SMR" id="A0A2J8JD05"/>
<dbReference type="Pfam" id="PF00435">
    <property type="entry name" value="Spectrin"/>
    <property type="match status" value="1"/>
</dbReference>
<evidence type="ECO:0000313" key="2">
    <source>
        <dbReference type="Proteomes" id="UP000236370"/>
    </source>
</evidence>
<organism evidence="1 2">
    <name type="scientific">Pan troglodytes</name>
    <name type="common">Chimpanzee</name>
    <dbReference type="NCBI Taxonomy" id="9598"/>
    <lineage>
        <taxon>Eukaryota</taxon>
        <taxon>Metazoa</taxon>
        <taxon>Chordata</taxon>
        <taxon>Craniata</taxon>
        <taxon>Vertebrata</taxon>
        <taxon>Euteleostomi</taxon>
        <taxon>Mammalia</taxon>
        <taxon>Eutheria</taxon>
        <taxon>Euarchontoglires</taxon>
        <taxon>Primates</taxon>
        <taxon>Haplorrhini</taxon>
        <taxon>Catarrhini</taxon>
        <taxon>Hominidae</taxon>
        <taxon>Pan</taxon>
    </lineage>
</organism>
<dbReference type="AlphaFoldDB" id="A0A2J8JD05"/>
<gene>
    <name evidence="1" type="ORF">CK820_G0048537</name>
</gene>
<sequence length="101" mass="12034">MLWWEEVEDCYEREDVQKKTFTKWVNAQFSKATQKEIEKQKVHLKSITEVGEALKTVLGKKETLVEDKLSLLNSNWIAVTSRAEEWLNLLLEYQKHMETFD</sequence>
<evidence type="ECO:0000313" key="1">
    <source>
        <dbReference type="EMBL" id="PNI20663.1"/>
    </source>
</evidence>
<dbReference type="PROSITE" id="PS00019">
    <property type="entry name" value="ACTININ_1"/>
    <property type="match status" value="1"/>
</dbReference>
<name>A0A2J8JD05_PANTR</name>
<reference evidence="1 2" key="1">
    <citation type="submission" date="2017-12" db="EMBL/GenBank/DDBJ databases">
        <title>High-resolution comparative analysis of great ape genomes.</title>
        <authorList>
            <person name="Pollen A."/>
            <person name="Hastie A."/>
            <person name="Hormozdiari F."/>
            <person name="Dougherty M."/>
            <person name="Liu R."/>
            <person name="Chaisson M."/>
            <person name="Hoppe E."/>
            <person name="Hill C."/>
            <person name="Pang A."/>
            <person name="Hillier L."/>
            <person name="Baker C."/>
            <person name="Armstrong J."/>
            <person name="Shendure J."/>
            <person name="Paten B."/>
            <person name="Wilson R."/>
            <person name="Chao H."/>
            <person name="Schneider V."/>
            <person name="Ventura M."/>
            <person name="Kronenberg Z."/>
            <person name="Murali S."/>
            <person name="Gordon D."/>
            <person name="Cantsilieris S."/>
            <person name="Munson K."/>
            <person name="Nelson B."/>
            <person name="Raja A."/>
            <person name="Underwood J."/>
            <person name="Diekhans M."/>
            <person name="Fiddes I."/>
            <person name="Haussler D."/>
            <person name="Eichler E."/>
        </authorList>
    </citation>
    <scope>NUCLEOTIDE SEQUENCE [LARGE SCALE GENOMIC DNA]</scope>
    <source>
        <strain evidence="1">Yerkes chimp pedigree #C0471</strain>
    </source>
</reference>